<dbReference type="AlphaFoldDB" id="A0A8S1RNJ3"/>
<gene>
    <name evidence="1" type="ORF">PSON_ATCC_30995.1.T1990039</name>
</gene>
<organism evidence="1 2">
    <name type="scientific">Paramecium sonneborni</name>
    <dbReference type="NCBI Taxonomy" id="65129"/>
    <lineage>
        <taxon>Eukaryota</taxon>
        <taxon>Sar</taxon>
        <taxon>Alveolata</taxon>
        <taxon>Ciliophora</taxon>
        <taxon>Intramacronucleata</taxon>
        <taxon>Oligohymenophorea</taxon>
        <taxon>Peniculida</taxon>
        <taxon>Parameciidae</taxon>
        <taxon>Paramecium</taxon>
    </lineage>
</organism>
<dbReference type="EMBL" id="CAJJDN010000199">
    <property type="protein sequence ID" value="CAD8128892.1"/>
    <property type="molecule type" value="Genomic_DNA"/>
</dbReference>
<proteinExistence type="predicted"/>
<comment type="caution">
    <text evidence="1">The sequence shown here is derived from an EMBL/GenBank/DDBJ whole genome shotgun (WGS) entry which is preliminary data.</text>
</comment>
<accession>A0A8S1RNJ3</accession>
<protein>
    <submittedName>
        <fullName evidence="1">Uncharacterized protein</fullName>
    </submittedName>
</protein>
<evidence type="ECO:0000313" key="2">
    <source>
        <dbReference type="Proteomes" id="UP000692954"/>
    </source>
</evidence>
<dbReference type="Proteomes" id="UP000692954">
    <property type="component" value="Unassembled WGS sequence"/>
</dbReference>
<evidence type="ECO:0000313" key="1">
    <source>
        <dbReference type="EMBL" id="CAD8128892.1"/>
    </source>
</evidence>
<name>A0A8S1RNJ3_9CILI</name>
<keyword evidence="2" id="KW-1185">Reference proteome</keyword>
<reference evidence="1" key="1">
    <citation type="submission" date="2021-01" db="EMBL/GenBank/DDBJ databases">
        <authorList>
            <consortium name="Genoscope - CEA"/>
            <person name="William W."/>
        </authorList>
    </citation>
    <scope>NUCLEOTIDE SEQUENCE</scope>
</reference>
<sequence>MSVLVVVDNILKRKPQKSWKVNDRKGLGSLLFIQSQSSYFDGYQ</sequence>